<name>A0A8E1WIE8_9HYPH</name>
<evidence type="ECO:0000313" key="5">
    <source>
        <dbReference type="EMBL" id="MBB6467981.1"/>
    </source>
</evidence>
<feature type="compositionally biased region" description="Basic and acidic residues" evidence="3">
    <location>
        <begin position="86"/>
        <end position="102"/>
    </location>
</feature>
<evidence type="ECO:0000313" key="6">
    <source>
        <dbReference type="Proteomes" id="UP000532373"/>
    </source>
</evidence>
<evidence type="ECO:0000256" key="1">
    <source>
        <dbReference type="ARBA" id="ARBA00022723"/>
    </source>
</evidence>
<dbReference type="GO" id="GO:0043682">
    <property type="term" value="F:P-type divalent copper transporter activity"/>
    <property type="evidence" value="ECO:0007669"/>
    <property type="project" value="TreeGrafter"/>
</dbReference>
<dbReference type="CDD" id="cd00371">
    <property type="entry name" value="HMA"/>
    <property type="match status" value="1"/>
</dbReference>
<accession>A0A8E1WIE8</accession>
<feature type="domain" description="HMA" evidence="4">
    <location>
        <begin position="13"/>
        <end position="76"/>
    </location>
</feature>
<keyword evidence="2" id="KW-1278">Translocase</keyword>
<evidence type="ECO:0000259" key="4">
    <source>
        <dbReference type="PROSITE" id="PS50846"/>
    </source>
</evidence>
<dbReference type="GO" id="GO:0055070">
    <property type="term" value="P:copper ion homeostasis"/>
    <property type="evidence" value="ECO:0007669"/>
    <property type="project" value="TreeGrafter"/>
</dbReference>
<dbReference type="SUPFAM" id="SSF55008">
    <property type="entry name" value="HMA, heavy metal-associated domain"/>
    <property type="match status" value="1"/>
</dbReference>
<gene>
    <name evidence="5" type="ORF">HNQ96_003864</name>
</gene>
<evidence type="ECO:0000256" key="3">
    <source>
        <dbReference type="SAM" id="MobiDB-lite"/>
    </source>
</evidence>
<dbReference type="Gene3D" id="3.30.70.100">
    <property type="match status" value="1"/>
</dbReference>
<protein>
    <submittedName>
        <fullName evidence="5">Cation transport ATPase</fullName>
    </submittedName>
</protein>
<dbReference type="Pfam" id="PF00403">
    <property type="entry name" value="HMA"/>
    <property type="match status" value="1"/>
</dbReference>
<dbReference type="InterPro" id="IPR006121">
    <property type="entry name" value="HMA_dom"/>
</dbReference>
<dbReference type="GO" id="GO:0005507">
    <property type="term" value="F:copper ion binding"/>
    <property type="evidence" value="ECO:0007669"/>
    <property type="project" value="TreeGrafter"/>
</dbReference>
<dbReference type="PANTHER" id="PTHR43520">
    <property type="entry name" value="ATP7, ISOFORM B"/>
    <property type="match status" value="1"/>
</dbReference>
<dbReference type="InterPro" id="IPR017969">
    <property type="entry name" value="Heavy-metal-associated_CS"/>
</dbReference>
<evidence type="ECO:0000256" key="2">
    <source>
        <dbReference type="ARBA" id="ARBA00022967"/>
    </source>
</evidence>
<comment type="caution">
    <text evidence="5">The sequence shown here is derived from an EMBL/GenBank/DDBJ whole genome shotgun (WGS) entry which is preliminary data.</text>
</comment>
<dbReference type="Proteomes" id="UP000532373">
    <property type="component" value="Unassembled WGS sequence"/>
</dbReference>
<dbReference type="AlphaFoldDB" id="A0A8E1WIE8"/>
<dbReference type="EMBL" id="JACHGI010000007">
    <property type="protein sequence ID" value="MBB6467981.1"/>
    <property type="molecule type" value="Genomic_DNA"/>
</dbReference>
<dbReference type="PANTHER" id="PTHR43520:SF8">
    <property type="entry name" value="P-TYPE CU(+) TRANSPORTER"/>
    <property type="match status" value="1"/>
</dbReference>
<organism evidence="5 6">
    <name type="scientific">Aminobacter carboxidus</name>
    <dbReference type="NCBI Taxonomy" id="376165"/>
    <lineage>
        <taxon>Bacteria</taxon>
        <taxon>Pseudomonadati</taxon>
        <taxon>Pseudomonadota</taxon>
        <taxon>Alphaproteobacteria</taxon>
        <taxon>Hyphomicrobiales</taxon>
        <taxon>Phyllobacteriaceae</taxon>
        <taxon>Aminobacter</taxon>
    </lineage>
</organism>
<proteinExistence type="predicted"/>
<dbReference type="FunFam" id="3.30.70.100:FF:000005">
    <property type="entry name" value="Copper-exporting P-type ATPase A"/>
    <property type="match status" value="1"/>
</dbReference>
<dbReference type="InterPro" id="IPR036163">
    <property type="entry name" value="HMA_dom_sf"/>
</dbReference>
<reference evidence="5 6" key="1">
    <citation type="submission" date="2020-08" db="EMBL/GenBank/DDBJ databases">
        <title>Genomic Encyclopedia of Type Strains, Phase IV (KMG-IV): sequencing the most valuable type-strain genomes for metagenomic binning, comparative biology and taxonomic classification.</title>
        <authorList>
            <person name="Goeker M."/>
        </authorList>
    </citation>
    <scope>NUCLEOTIDE SEQUENCE [LARGE SCALE GENOMIC DNA]</scope>
    <source>
        <strain evidence="5 6">DSM 17454</strain>
    </source>
</reference>
<dbReference type="GO" id="GO:0016020">
    <property type="term" value="C:membrane"/>
    <property type="evidence" value="ECO:0007669"/>
    <property type="project" value="TreeGrafter"/>
</dbReference>
<dbReference type="PROSITE" id="PS01047">
    <property type="entry name" value="HMA_1"/>
    <property type="match status" value="1"/>
</dbReference>
<sequence length="131" mass="13819">MNAPFRASDMTSAAISLPIEGMTCASCVGRVEGALKAVEGVTDASANLATERATIRGNADVASLIKAIANAGYESKPVDGNVGASRRTEADERAERKETEQRDLKRDFTFAALLTAPVCILEMGPHLIPRA</sequence>
<keyword evidence="1" id="KW-0479">Metal-binding</keyword>
<dbReference type="PROSITE" id="PS50846">
    <property type="entry name" value="HMA_2"/>
    <property type="match status" value="1"/>
</dbReference>
<feature type="region of interest" description="Disordered" evidence="3">
    <location>
        <begin position="76"/>
        <end position="102"/>
    </location>
</feature>